<sequence>MNVEQTLIAWRKEEFSQAYKMMKEALDAAKEESDIVKQKDCALFFNVSVNTLKDWVRQGAPEIRLESGSPYYSKKAIREWLLQHQK</sequence>
<dbReference type="InterPro" id="IPR036388">
    <property type="entry name" value="WH-like_DNA-bd_sf"/>
</dbReference>
<comment type="caution">
    <text evidence="2">The sequence shown here is derived from an EMBL/GenBank/DDBJ whole genome shotgun (WGS) entry which is preliminary data.</text>
</comment>
<proteinExistence type="predicted"/>
<organism evidence="2 3">
    <name type="scientific">Enterococcus italicus (strain DSM 15952 / CCUG 50447 / LMG 22039 / TP 1.5)</name>
    <dbReference type="NCBI Taxonomy" id="888064"/>
    <lineage>
        <taxon>Bacteria</taxon>
        <taxon>Bacillati</taxon>
        <taxon>Bacillota</taxon>
        <taxon>Bacilli</taxon>
        <taxon>Lactobacillales</taxon>
        <taxon>Enterococcaceae</taxon>
        <taxon>Enterococcus</taxon>
    </lineage>
</organism>
<dbReference type="EMBL" id="AEPV01000028">
    <property type="protein sequence ID" value="EFU74355.1"/>
    <property type="molecule type" value="Genomic_DNA"/>
</dbReference>
<dbReference type="Gene3D" id="1.10.10.10">
    <property type="entry name" value="Winged helix-like DNA-binding domain superfamily/Winged helix DNA-binding domain"/>
    <property type="match status" value="1"/>
</dbReference>
<feature type="coiled-coil region" evidence="1">
    <location>
        <begin position="12"/>
        <end position="39"/>
    </location>
</feature>
<reference evidence="2 3" key="1">
    <citation type="submission" date="2010-12" db="EMBL/GenBank/DDBJ databases">
        <authorList>
            <person name="Muzny D."/>
            <person name="Qin X."/>
            <person name="Deng J."/>
            <person name="Jiang H."/>
            <person name="Liu Y."/>
            <person name="Qu J."/>
            <person name="Song X.-Z."/>
            <person name="Zhang L."/>
            <person name="Thornton R."/>
            <person name="Coyle M."/>
            <person name="Francisco L."/>
            <person name="Jackson L."/>
            <person name="Javaid M."/>
            <person name="Korchina V."/>
            <person name="Kovar C."/>
            <person name="Mata R."/>
            <person name="Mathew T."/>
            <person name="Ngo R."/>
            <person name="Nguyen L."/>
            <person name="Nguyen N."/>
            <person name="Okwuonu G."/>
            <person name="Ongeri F."/>
            <person name="Pham C."/>
            <person name="Simmons D."/>
            <person name="Wilczek-Boney K."/>
            <person name="Hale W."/>
            <person name="Jakkamsetti A."/>
            <person name="Pham P."/>
            <person name="Ruth R."/>
            <person name="San Lucas F."/>
            <person name="Warren J."/>
            <person name="Zhang J."/>
            <person name="Zhao Z."/>
            <person name="Zhou C."/>
            <person name="Zhu D."/>
            <person name="Lee S."/>
            <person name="Bess C."/>
            <person name="Blankenburg K."/>
            <person name="Forbes L."/>
            <person name="Fu Q."/>
            <person name="Gubbala S."/>
            <person name="Hirani K."/>
            <person name="Jayaseelan J.C."/>
            <person name="Lara F."/>
            <person name="Munidasa M."/>
            <person name="Palculict T."/>
            <person name="Patil S."/>
            <person name="Pu L.-L."/>
            <person name="Saada N."/>
            <person name="Tang L."/>
            <person name="Weissenberger G."/>
            <person name="Zhu Y."/>
            <person name="Hemphill L."/>
            <person name="Shang Y."/>
            <person name="Youmans B."/>
            <person name="Ayvaz T."/>
            <person name="Ross M."/>
            <person name="Santibanez J."/>
            <person name="Aqrawi P."/>
            <person name="Gross S."/>
            <person name="Joshi V."/>
            <person name="Fowler G."/>
            <person name="Nazareth L."/>
            <person name="Reid J."/>
            <person name="Worley K."/>
            <person name="Petrosino J."/>
            <person name="Highlander S."/>
            <person name="Gibbs R."/>
        </authorList>
    </citation>
    <scope>NUCLEOTIDE SEQUENCE [LARGE SCALE GENOMIC DNA]</scope>
    <source>
        <strain evidence="3">DSM 15952 / CCUG 50447 / LMG 22039 / TP 1.5</strain>
    </source>
</reference>
<protein>
    <recommendedName>
        <fullName evidence="4">Helix-turn-helix domain-containing protein</fullName>
    </recommendedName>
</protein>
<dbReference type="InterPro" id="IPR009061">
    <property type="entry name" value="DNA-bd_dom_put_sf"/>
</dbReference>
<dbReference type="AlphaFoldDB" id="E6LEL9"/>
<name>E6LEL9_ENTI1</name>
<evidence type="ECO:0000313" key="2">
    <source>
        <dbReference type="EMBL" id="EFU74355.1"/>
    </source>
</evidence>
<dbReference type="SUPFAM" id="SSF46955">
    <property type="entry name" value="Putative DNA-binding domain"/>
    <property type="match status" value="1"/>
</dbReference>
<dbReference type="OrthoDB" id="2186966at2"/>
<keyword evidence="3" id="KW-1185">Reference proteome</keyword>
<keyword evidence="1" id="KW-0175">Coiled coil</keyword>
<dbReference type="HOGENOM" id="CLU_173896_0_0_9"/>
<dbReference type="STRING" id="888064.HMPREF9088_0809"/>
<dbReference type="Proteomes" id="UP000010296">
    <property type="component" value="Unassembled WGS sequence"/>
</dbReference>
<dbReference type="PATRIC" id="fig|888064.11.peg.1461"/>
<dbReference type="RefSeq" id="WP_007207830.1">
    <property type="nucleotide sequence ID" value="NZ_GL622241.1"/>
</dbReference>
<evidence type="ECO:0008006" key="4">
    <source>
        <dbReference type="Google" id="ProtNLM"/>
    </source>
</evidence>
<evidence type="ECO:0000313" key="3">
    <source>
        <dbReference type="Proteomes" id="UP000010296"/>
    </source>
</evidence>
<dbReference type="eggNOG" id="ENOG5033XN9">
    <property type="taxonomic scope" value="Bacteria"/>
</dbReference>
<evidence type="ECO:0000256" key="1">
    <source>
        <dbReference type="SAM" id="Coils"/>
    </source>
</evidence>
<gene>
    <name evidence="2" type="ORF">HMPREF9088_0809</name>
</gene>
<accession>E6LEL9</accession>